<organism evidence="2 3">
    <name type="scientific">Monodon monoceros</name>
    <name type="common">Narwhal</name>
    <name type="synonym">Ceratodon monodon</name>
    <dbReference type="NCBI Taxonomy" id="40151"/>
    <lineage>
        <taxon>Eukaryota</taxon>
        <taxon>Metazoa</taxon>
        <taxon>Chordata</taxon>
        <taxon>Craniata</taxon>
        <taxon>Vertebrata</taxon>
        <taxon>Euteleostomi</taxon>
        <taxon>Mammalia</taxon>
        <taxon>Eutheria</taxon>
        <taxon>Laurasiatheria</taxon>
        <taxon>Artiodactyla</taxon>
        <taxon>Whippomorpha</taxon>
        <taxon>Cetacea</taxon>
        <taxon>Odontoceti</taxon>
        <taxon>Monodontidae</taxon>
        <taxon>Monodon</taxon>
    </lineage>
</organism>
<feature type="region of interest" description="Disordered" evidence="1">
    <location>
        <begin position="299"/>
        <end position="347"/>
    </location>
</feature>
<feature type="non-terminal residue" evidence="2">
    <location>
        <position position="1"/>
    </location>
</feature>
<feature type="compositionally biased region" description="Polar residues" evidence="1">
    <location>
        <begin position="312"/>
        <end position="325"/>
    </location>
</feature>
<reference evidence="3" key="1">
    <citation type="journal article" date="2019" name="IScience">
        <title>Narwhal Genome Reveals Long-Term Low Genetic Diversity despite Current Large Abundance Size.</title>
        <authorList>
            <person name="Westbury M.V."/>
            <person name="Petersen B."/>
            <person name="Garde E."/>
            <person name="Heide-Jorgensen M.P."/>
            <person name="Lorenzen E.D."/>
        </authorList>
    </citation>
    <scope>NUCLEOTIDE SEQUENCE [LARGE SCALE GENOMIC DNA]</scope>
</reference>
<feature type="region of interest" description="Disordered" evidence="1">
    <location>
        <begin position="432"/>
        <end position="451"/>
    </location>
</feature>
<dbReference type="Proteomes" id="UP000308365">
    <property type="component" value="Unassembled WGS sequence"/>
</dbReference>
<sequence length="1735" mass="190099">RSSGPLQGRRIRTTHVGDGVEGGVCPDAEIGAGHVVGDSGGNHDHGDAELLVLLPGGRQLQQSQVGLQPMGFQFKREGHLYRLDRGAPGTHLAFGEALKAVVHSEHLVSVGDAHAHGRAHSRVHAGGGRTHVHDAHIAVALPALTICTHSISGSRTAWFPLSDTTQAGVSGVAWRRATTASTPMRLACSNNEINSARNRRAEGYLGNRGAQQIPPGPDKPAPADQAQQDSGNRIAGRIRTYVPAVPPHDFQDEGVLVPDTLTLPGHVCALPKTTALLGSVSCFSGHNRGLETACSKAGHDSHRVRSTPGDHSLSTNGKLTVTSDPGNPKGTWFATGRSSTGRGPETVASASSTKWRHVFHFLSHVAFVKVLRKPKGSTEGITGRLPARPPGPHGHHLWAVVMMASTTSMMRCRAESVPMVMSVPQKSLSMEPTIPTTLRDKPHAQDDTGRGECTLRHGFPTHCIRSVRDLILHTDGEKSRTKVLLEHKHKRFQTEELEREAGWKLSTYHLQDAGDTFPVSFHNVAATIHHALILQLQVPTLLRPGRKPCPKGCDPDCRHVDVHSPETVHSEEGNLEKTMPMGPQFLRNCLRRAGSPLEFGKDRTELLSGAGPTGGVPRVEGAGRTGGDWPGITYAPAAGGAAASAPHLPHPPGPARLKGEGKVTGRFGDEPEGDKRLERRRTVFKISQRKREVVPGRRATPGRDPRASPAASRRTAAGTPPAPRGGREAADASQGPSGFFQDIGGREWVTELGRAPRHRNPLPSPPARDPGRRWRTLGIPAAGQHAYGFAGPGELLQELSEGALGVRGDVVVAHGEQAGDRAREGAQQALRPSRAAATGTAGPARAARANGRPRAGSGARHQKCIAIDEQIPVVDKARDLISALGRSQATKKNKGHNQSKMLRRQDVALLPAKKIRGHRNRLVYTSSRAIFTILYSQTTEDQNRSIYSEITDSYSGKRVLVSTMYVLRTTIKAWPASFTLSVVRHQESKSPGLLTGTCLDFTDKTYIRKNIYNRKGQEKTGAPKNPSAMVSFQEPWVEYRIPQTVEDRPCGLVDGAACSHGSKGHEASGPGTLNPIQLGKQPFAYVGREDHPLYTHTRMAGLPWSLGTRGSDYGTGDGKFGPVNFERNIEETGMNTWDTSKFEDLRPWRHQQKSGGRSVWERHHVRNKEKEGDAEVLRGQGAQKAFVELVMERKQRRVRFEPSAVSFGGNKGSTFPLSKTGPRLQFGVWCHLNVGYDKTPGKLQVPVICNEMRERRSSGEDMLKKIRSKFSPEDRCPRDIYSGKKEMVGYRTRGFINHDSITDLVTGGVSTWKVCKAACHPHHDDFWRTMEAVSLNSSQQIYEYITVKLHMPWRATALYVNGEKPHWYIQFFKQKDLVAEFTFCSYDTSMKELDMHVTAQQKDVSTMQGMKRELSSFMDSARHCLRDHIHVLSLVDKNIAISFLQGTWWWKEGSCGELFPGTFFPAYVTAETEVVEVWKMENVVDPKSFVWKYKQIPAGSSTWQGRGEGMFADSTGKRELGGKHEYMSQISEHDPENHRNSKGGALRVLGMAFDMLSCQTVYLWGHYLWTLKLRSGIRNGGHISCGSCGMSSSSFVSSAFSPGIITSGICSVQDPTDRHLDDAALQEMVTKSHAFSVSNTVMPHACDQPLRCLDSPHPSEMRFEDRNDVAKGPEARHGRMAMVKANLEGKDELGDGATVTDMQNGAGSSRFPSLLIRAFQKHSQEQGTEREKCLQ</sequence>
<dbReference type="EMBL" id="RWIC01001101">
    <property type="protein sequence ID" value="TKC37687.1"/>
    <property type="molecule type" value="Genomic_DNA"/>
</dbReference>
<feature type="compositionally biased region" description="Basic and acidic residues" evidence="1">
    <location>
        <begin position="438"/>
        <end position="451"/>
    </location>
</feature>
<feature type="compositionally biased region" description="Low complexity" evidence="1">
    <location>
        <begin position="635"/>
        <end position="647"/>
    </location>
</feature>
<protein>
    <submittedName>
        <fullName evidence="2">Uncharacterized protein</fullName>
    </submittedName>
</protein>
<evidence type="ECO:0000313" key="2">
    <source>
        <dbReference type="EMBL" id="TKC37687.1"/>
    </source>
</evidence>
<comment type="caution">
    <text evidence="2">The sequence shown here is derived from an EMBL/GenBank/DDBJ whole genome shotgun (WGS) entry which is preliminary data.</text>
</comment>
<feature type="compositionally biased region" description="Low complexity" evidence="1">
    <location>
        <begin position="831"/>
        <end position="859"/>
    </location>
</feature>
<feature type="compositionally biased region" description="Basic and acidic residues" evidence="1">
    <location>
        <begin position="657"/>
        <end position="681"/>
    </location>
</feature>
<feature type="region of interest" description="Disordered" evidence="1">
    <location>
        <begin position="605"/>
        <end position="774"/>
    </location>
</feature>
<name>A0A4U1ENP3_MONMO</name>
<feature type="compositionally biased region" description="Low complexity" evidence="1">
    <location>
        <begin position="707"/>
        <end position="719"/>
    </location>
</feature>
<feature type="non-terminal residue" evidence="2">
    <location>
        <position position="1735"/>
    </location>
</feature>
<feature type="compositionally biased region" description="Basic and acidic residues" evidence="1">
    <location>
        <begin position="689"/>
        <end position="706"/>
    </location>
</feature>
<evidence type="ECO:0000313" key="3">
    <source>
        <dbReference type="Proteomes" id="UP000308365"/>
    </source>
</evidence>
<evidence type="ECO:0000256" key="1">
    <source>
        <dbReference type="SAM" id="MobiDB-lite"/>
    </source>
</evidence>
<proteinExistence type="predicted"/>
<feature type="region of interest" description="Disordered" evidence="1">
    <location>
        <begin position="206"/>
        <end position="230"/>
    </location>
</feature>
<gene>
    <name evidence="2" type="ORF">EI555_003381</name>
</gene>
<feature type="region of interest" description="Disordered" evidence="1">
    <location>
        <begin position="821"/>
        <end position="861"/>
    </location>
</feature>
<accession>A0A4U1ENP3</accession>